<dbReference type="AlphaFoldDB" id="A0A553QJ13"/>
<feature type="repeat" description="TNFR-Cys" evidence="1">
    <location>
        <begin position="61"/>
        <end position="103"/>
    </location>
</feature>
<keyword evidence="3" id="KW-1133">Transmembrane helix</keyword>
<dbReference type="GO" id="GO:2000406">
    <property type="term" value="P:positive regulation of T cell migration"/>
    <property type="evidence" value="ECO:0007669"/>
    <property type="project" value="TreeGrafter"/>
</dbReference>
<dbReference type="GO" id="GO:0009897">
    <property type="term" value="C:external side of plasma membrane"/>
    <property type="evidence" value="ECO:0007669"/>
    <property type="project" value="TreeGrafter"/>
</dbReference>
<keyword evidence="1" id="KW-1015">Disulfide bond</keyword>
<dbReference type="GO" id="GO:0046642">
    <property type="term" value="P:negative regulation of alpha-beta T cell proliferation"/>
    <property type="evidence" value="ECO:0007669"/>
    <property type="project" value="TreeGrafter"/>
</dbReference>
<feature type="disulfide bond" evidence="1">
    <location>
        <begin position="62"/>
        <end position="77"/>
    </location>
</feature>
<dbReference type="PANTHER" id="PTHR46838">
    <property type="entry name" value="TUMOR NECROSIS FACTOR RECEPTOR SUPERFAMILY MEMBER 14"/>
    <property type="match status" value="1"/>
</dbReference>
<dbReference type="PROSITE" id="PS50050">
    <property type="entry name" value="TNFR_NGFR_2"/>
    <property type="match status" value="1"/>
</dbReference>
<evidence type="ECO:0000256" key="2">
    <source>
        <dbReference type="SAM" id="MobiDB-lite"/>
    </source>
</evidence>
<dbReference type="Proteomes" id="UP000316079">
    <property type="component" value="Unassembled WGS sequence"/>
</dbReference>
<gene>
    <name evidence="6" type="ORF">DNTS_020506</name>
</gene>
<evidence type="ECO:0000256" key="4">
    <source>
        <dbReference type="SAM" id="SignalP"/>
    </source>
</evidence>
<evidence type="ECO:0000259" key="5">
    <source>
        <dbReference type="PROSITE" id="PS50050"/>
    </source>
</evidence>
<feature type="transmembrane region" description="Helical" evidence="3">
    <location>
        <begin position="196"/>
        <end position="216"/>
    </location>
</feature>
<protein>
    <recommendedName>
        <fullName evidence="5">TNFR-Cys domain-containing protein</fullName>
    </recommendedName>
</protein>
<dbReference type="SUPFAM" id="SSF57586">
    <property type="entry name" value="TNF receptor-like"/>
    <property type="match status" value="2"/>
</dbReference>
<feature type="signal peptide" evidence="4">
    <location>
        <begin position="1"/>
        <end position="24"/>
    </location>
</feature>
<comment type="caution">
    <text evidence="6">The sequence shown here is derived from an EMBL/GenBank/DDBJ whole genome shotgun (WGS) entry which is preliminary data.</text>
</comment>
<dbReference type="EMBL" id="SRMA01025902">
    <property type="protein sequence ID" value="TRY89917.1"/>
    <property type="molecule type" value="Genomic_DNA"/>
</dbReference>
<dbReference type="InterPro" id="IPR001368">
    <property type="entry name" value="TNFR/NGFR_Cys_rich_reg"/>
</dbReference>
<keyword evidence="4" id="KW-0732">Signal</keyword>
<dbReference type="SMART" id="SM00208">
    <property type="entry name" value="TNFR"/>
    <property type="match status" value="4"/>
</dbReference>
<dbReference type="Pfam" id="PF00020">
    <property type="entry name" value="TNFR_c6"/>
    <property type="match status" value="2"/>
</dbReference>
<keyword evidence="3" id="KW-0472">Membrane</keyword>
<dbReference type="Gene3D" id="2.10.50.10">
    <property type="entry name" value="Tumor Necrosis Factor Receptor, subunit A, domain 2"/>
    <property type="match status" value="3"/>
</dbReference>
<evidence type="ECO:0000313" key="7">
    <source>
        <dbReference type="Proteomes" id="UP000316079"/>
    </source>
</evidence>
<dbReference type="CDD" id="cd13405">
    <property type="entry name" value="TNFRSF14_teleost"/>
    <property type="match status" value="1"/>
</dbReference>
<organism evidence="6 7">
    <name type="scientific">Danionella cerebrum</name>
    <dbReference type="NCBI Taxonomy" id="2873325"/>
    <lineage>
        <taxon>Eukaryota</taxon>
        <taxon>Metazoa</taxon>
        <taxon>Chordata</taxon>
        <taxon>Craniata</taxon>
        <taxon>Vertebrata</taxon>
        <taxon>Euteleostomi</taxon>
        <taxon>Actinopterygii</taxon>
        <taxon>Neopterygii</taxon>
        <taxon>Teleostei</taxon>
        <taxon>Ostariophysi</taxon>
        <taxon>Cypriniformes</taxon>
        <taxon>Danionidae</taxon>
        <taxon>Danioninae</taxon>
        <taxon>Danionella</taxon>
    </lineage>
</organism>
<keyword evidence="3" id="KW-0812">Transmembrane</keyword>
<proteinExistence type="predicted"/>
<reference evidence="6 7" key="1">
    <citation type="journal article" date="2019" name="Sci. Data">
        <title>Hybrid genome assembly and annotation of Danionella translucida.</title>
        <authorList>
            <person name="Kadobianskyi M."/>
            <person name="Schulze L."/>
            <person name="Schuelke M."/>
            <person name="Judkewitz B."/>
        </authorList>
    </citation>
    <scope>NUCLEOTIDE SEQUENCE [LARGE SCALE GENOMIC DNA]</scope>
    <source>
        <strain evidence="6 7">Bolton</strain>
    </source>
</reference>
<dbReference type="GO" id="GO:0002720">
    <property type="term" value="P:positive regulation of cytokine production involved in immune response"/>
    <property type="evidence" value="ECO:0007669"/>
    <property type="project" value="TreeGrafter"/>
</dbReference>
<sequence length="249" mass="27224">MKREFATFVLAQFVLCELTRCGKACGPSEYSSAAGECCPMCGIGSVVSRDCVGDLSTTCKPCPPATYMNEPNGLNRCFPCRNCAESQGLYIQRKCTTIQDTTCDVLDGYYCIDFSNSQCSLAVQHKICKPGQETITLGTKTSDTVCGDCRHGFFSQLGLNCTQWTNCEARNEIESEAGSSVKDTTCVRPSRNRCSVIASLLLLLVTVILITTKSLLYHSKRIKSQDLPLPTEETSPMNVPSSPEEDEEL</sequence>
<name>A0A553QJ13_9TELE</name>
<evidence type="ECO:0000313" key="6">
    <source>
        <dbReference type="EMBL" id="TRY89917.1"/>
    </source>
</evidence>
<dbReference type="GO" id="GO:0050830">
    <property type="term" value="P:defense response to Gram-positive bacterium"/>
    <property type="evidence" value="ECO:0007669"/>
    <property type="project" value="TreeGrafter"/>
</dbReference>
<dbReference type="PROSITE" id="PS00652">
    <property type="entry name" value="TNFR_NGFR_1"/>
    <property type="match status" value="2"/>
</dbReference>
<feature type="domain" description="TNFR-Cys" evidence="5">
    <location>
        <begin position="61"/>
        <end position="103"/>
    </location>
</feature>
<dbReference type="PANTHER" id="PTHR46838:SF1">
    <property type="entry name" value="TUMOR NECROSIS FACTOR RECEPTOR SUPERFAMILY MEMBER 14"/>
    <property type="match status" value="1"/>
</dbReference>
<feature type="compositionally biased region" description="Polar residues" evidence="2">
    <location>
        <begin position="232"/>
        <end position="241"/>
    </location>
</feature>
<keyword evidence="7" id="KW-1185">Reference proteome</keyword>
<feature type="chain" id="PRO_5022225721" description="TNFR-Cys domain-containing protein" evidence="4">
    <location>
        <begin position="25"/>
        <end position="249"/>
    </location>
</feature>
<accession>A0A553QJ13</accession>
<comment type="caution">
    <text evidence="1">Lacks conserved residue(s) required for the propagation of feature annotation.</text>
</comment>
<evidence type="ECO:0000256" key="1">
    <source>
        <dbReference type="PROSITE-ProRule" id="PRU00206"/>
    </source>
</evidence>
<evidence type="ECO:0000256" key="3">
    <source>
        <dbReference type="SAM" id="Phobius"/>
    </source>
</evidence>
<dbReference type="STRING" id="623744.A0A553QJ13"/>
<dbReference type="FunFam" id="2.10.50.10:FF:000007">
    <property type="entry name" value="TNF receptor superfamily member 14"/>
    <property type="match status" value="1"/>
</dbReference>
<dbReference type="OrthoDB" id="10031141at2759"/>
<feature type="region of interest" description="Disordered" evidence="2">
    <location>
        <begin position="227"/>
        <end position="249"/>
    </location>
</feature>
<dbReference type="GO" id="GO:0050829">
    <property type="term" value="P:defense response to Gram-negative bacterium"/>
    <property type="evidence" value="ECO:0007669"/>
    <property type="project" value="TreeGrafter"/>
</dbReference>